<dbReference type="Pfam" id="PF11387">
    <property type="entry name" value="DUF2795"/>
    <property type="match status" value="1"/>
</dbReference>
<evidence type="ECO:0000313" key="3">
    <source>
        <dbReference type="EMBL" id="ORB00618.1"/>
    </source>
</evidence>
<reference evidence="3 4" key="1">
    <citation type="submission" date="2017-02" db="EMBL/GenBank/DDBJ databases">
        <title>The new phylogeny of genus Mycobacterium.</title>
        <authorList>
            <person name="Tortoli E."/>
            <person name="Trovato A."/>
            <person name="Cirillo D.M."/>
        </authorList>
    </citation>
    <scope>NUCLEOTIDE SEQUENCE [LARGE SCALE GENOMIC DNA]</scope>
    <source>
        <strain evidence="3 4">DSM 45255</strain>
    </source>
</reference>
<reference evidence="2" key="3">
    <citation type="submission" date="2020-02" db="EMBL/GenBank/DDBJ databases">
        <authorList>
            <person name="Matsumoto Y."/>
            <person name="Motooka D."/>
            <person name="Nakamura S."/>
        </authorList>
    </citation>
    <scope>NUCLEOTIDE SEQUENCE</scope>
    <source>
        <strain evidence="2">JCM 18113</strain>
    </source>
</reference>
<evidence type="ECO:0000313" key="5">
    <source>
        <dbReference type="Proteomes" id="UP000465812"/>
    </source>
</evidence>
<dbReference type="AlphaFoldDB" id="A0A1X0FGN1"/>
<proteinExistence type="predicted"/>
<protein>
    <recommendedName>
        <fullName evidence="6">DUF2795 domain-containing protein</fullName>
    </recommendedName>
</protein>
<organism evidence="3 4">
    <name type="scientific">Mycobacterium mantenii</name>
    <dbReference type="NCBI Taxonomy" id="560555"/>
    <lineage>
        <taxon>Bacteria</taxon>
        <taxon>Bacillati</taxon>
        <taxon>Actinomycetota</taxon>
        <taxon>Actinomycetes</taxon>
        <taxon>Mycobacteriales</taxon>
        <taxon>Mycobacteriaceae</taxon>
        <taxon>Mycobacterium</taxon>
        <taxon>Mycobacterium avium complex (MAC)</taxon>
    </lineage>
</organism>
<evidence type="ECO:0000313" key="2">
    <source>
        <dbReference type="EMBL" id="BBY36075.1"/>
    </source>
</evidence>
<name>A0A1X0FGN1_MYCNT</name>
<evidence type="ECO:0000313" key="4">
    <source>
        <dbReference type="Proteomes" id="UP000192760"/>
    </source>
</evidence>
<dbReference type="Proteomes" id="UP000465812">
    <property type="component" value="Chromosome"/>
</dbReference>
<evidence type="ECO:0000256" key="1">
    <source>
        <dbReference type="SAM" id="MobiDB-lite"/>
    </source>
</evidence>
<evidence type="ECO:0008006" key="6">
    <source>
        <dbReference type="Google" id="ProtNLM"/>
    </source>
</evidence>
<keyword evidence="5" id="KW-1185">Reference proteome</keyword>
<dbReference type="EMBL" id="MVHW01000033">
    <property type="protein sequence ID" value="ORB00618.1"/>
    <property type="molecule type" value="Genomic_DNA"/>
</dbReference>
<accession>A0A1X0FGN1</accession>
<sequence length="109" mass="11823">MVASTTPSQLRQCLSDVDFPVNKEDLLTAAERNRCDGETIRVLRAMPPETYANVGQVAASVTIADDRDVSDRDRAAARRTNTQPGRAESVKDIPAQNPIVDEPGDNRGS</sequence>
<feature type="region of interest" description="Disordered" evidence="1">
    <location>
        <begin position="65"/>
        <end position="109"/>
    </location>
</feature>
<dbReference type="InterPro" id="IPR021527">
    <property type="entry name" value="DUF2795"/>
</dbReference>
<dbReference type="RefSeq" id="WP_083098209.1">
    <property type="nucleotide sequence ID" value="NZ_AP022590.1"/>
</dbReference>
<dbReference type="EMBL" id="AP022590">
    <property type="protein sequence ID" value="BBY36075.1"/>
    <property type="molecule type" value="Genomic_DNA"/>
</dbReference>
<reference evidence="2 5" key="2">
    <citation type="journal article" date="2019" name="Emerg. Microbes Infect.">
        <title>Comprehensive subspecies identification of 175 nontuberculous mycobacteria species based on 7547 genomic profiles.</title>
        <authorList>
            <person name="Matsumoto Y."/>
            <person name="Kinjo T."/>
            <person name="Motooka D."/>
            <person name="Nabeya D."/>
            <person name="Jung N."/>
            <person name="Uechi K."/>
            <person name="Horii T."/>
            <person name="Iida T."/>
            <person name="Fujita J."/>
            <person name="Nakamura S."/>
        </authorList>
    </citation>
    <scope>NUCLEOTIDE SEQUENCE [LARGE SCALE GENOMIC DNA]</scope>
    <source>
        <strain evidence="2 5">JCM 18113</strain>
    </source>
</reference>
<feature type="compositionally biased region" description="Basic and acidic residues" evidence="1">
    <location>
        <begin position="65"/>
        <end position="76"/>
    </location>
</feature>
<dbReference type="Proteomes" id="UP000192760">
    <property type="component" value="Unassembled WGS sequence"/>
</dbReference>
<gene>
    <name evidence="3" type="ORF">BST30_22315</name>
    <name evidence="2" type="ORF">MMAN_02090</name>
</gene>